<dbReference type="GO" id="GO:0005886">
    <property type="term" value="C:plasma membrane"/>
    <property type="evidence" value="ECO:0007669"/>
    <property type="project" value="UniProtKB-SubCell"/>
</dbReference>
<gene>
    <name evidence="8" type="ORF">FB389_1838</name>
</gene>
<dbReference type="Proteomes" id="UP000316181">
    <property type="component" value="Unassembled WGS sequence"/>
</dbReference>
<dbReference type="NCBIfam" id="TIGR03954">
    <property type="entry name" value="integ_memb_HG"/>
    <property type="match status" value="1"/>
</dbReference>
<evidence type="ECO:0000256" key="2">
    <source>
        <dbReference type="ARBA" id="ARBA00022475"/>
    </source>
</evidence>
<dbReference type="AlphaFoldDB" id="A0A542SR90"/>
<dbReference type="OrthoDB" id="9342687at2"/>
<evidence type="ECO:0000256" key="3">
    <source>
        <dbReference type="ARBA" id="ARBA00022692"/>
    </source>
</evidence>
<keyword evidence="2" id="KW-1003">Cell membrane</keyword>
<evidence type="ECO:0000256" key="6">
    <source>
        <dbReference type="SAM" id="Phobius"/>
    </source>
</evidence>
<feature type="transmembrane region" description="Helical" evidence="6">
    <location>
        <begin position="97"/>
        <end position="116"/>
    </location>
</feature>
<dbReference type="EMBL" id="VFNV01000001">
    <property type="protein sequence ID" value="TQK77123.1"/>
    <property type="molecule type" value="Genomic_DNA"/>
</dbReference>
<evidence type="ECO:0000256" key="4">
    <source>
        <dbReference type="ARBA" id="ARBA00022989"/>
    </source>
</evidence>
<dbReference type="Pfam" id="PF12823">
    <property type="entry name" value="DUF3817"/>
    <property type="match status" value="1"/>
</dbReference>
<reference evidence="8 9" key="1">
    <citation type="submission" date="2019-06" db="EMBL/GenBank/DDBJ databases">
        <title>Sequencing the genomes of 1000 actinobacteria strains.</title>
        <authorList>
            <person name="Klenk H.-P."/>
        </authorList>
    </citation>
    <scope>NUCLEOTIDE SEQUENCE [LARGE SCALE GENOMIC DNA]</scope>
    <source>
        <strain evidence="8 9">DSM 10596</strain>
    </source>
</reference>
<dbReference type="PANTHER" id="PTHR40077">
    <property type="entry name" value="MEMBRANE PROTEIN-RELATED"/>
    <property type="match status" value="1"/>
</dbReference>
<comment type="subcellular location">
    <subcellularLocation>
        <location evidence="1">Cell membrane</location>
        <topology evidence="1">Multi-pass membrane protein</topology>
    </subcellularLocation>
</comment>
<accession>A0A542SR90</accession>
<sequence length="139" mass="15131">MTEPSDTSATGTPTSDPADLAKAQAVIAAARGATTRYRVMAWITGVMLLALCVEMILKYLMHADVSAIAWIPYAHGWIFVVYLVTVFDLWTKMRWSLGRLATMVFSGVVPVMSFVVEARVHRDAAAKADAAQRVIAGRS</sequence>
<keyword evidence="5 6" id="KW-0472">Membrane</keyword>
<evidence type="ECO:0000256" key="5">
    <source>
        <dbReference type="ARBA" id="ARBA00023136"/>
    </source>
</evidence>
<evidence type="ECO:0000259" key="7">
    <source>
        <dbReference type="Pfam" id="PF12823"/>
    </source>
</evidence>
<evidence type="ECO:0000256" key="1">
    <source>
        <dbReference type="ARBA" id="ARBA00004651"/>
    </source>
</evidence>
<name>A0A542SR90_9MICO</name>
<dbReference type="InterPro" id="IPR023845">
    <property type="entry name" value="DUF3817_TM"/>
</dbReference>
<keyword evidence="3 6" id="KW-0812">Transmembrane</keyword>
<comment type="caution">
    <text evidence="8">The sequence shown here is derived from an EMBL/GenBank/DDBJ whole genome shotgun (WGS) entry which is preliminary data.</text>
</comment>
<evidence type="ECO:0000313" key="9">
    <source>
        <dbReference type="Proteomes" id="UP000316181"/>
    </source>
</evidence>
<protein>
    <submittedName>
        <fullName evidence="8">Integral membrane protein</fullName>
    </submittedName>
</protein>
<evidence type="ECO:0000313" key="8">
    <source>
        <dbReference type="EMBL" id="TQK77123.1"/>
    </source>
</evidence>
<feature type="transmembrane region" description="Helical" evidence="6">
    <location>
        <begin position="39"/>
        <end position="61"/>
    </location>
</feature>
<keyword evidence="9" id="KW-1185">Reference proteome</keyword>
<feature type="domain" description="DUF3817" evidence="7">
    <location>
        <begin position="35"/>
        <end position="122"/>
    </location>
</feature>
<organism evidence="8 9">
    <name type="scientific">Rarobacter incanus</name>
    <dbReference type="NCBI Taxonomy" id="153494"/>
    <lineage>
        <taxon>Bacteria</taxon>
        <taxon>Bacillati</taxon>
        <taxon>Actinomycetota</taxon>
        <taxon>Actinomycetes</taxon>
        <taxon>Micrococcales</taxon>
        <taxon>Rarobacteraceae</taxon>
        <taxon>Rarobacter</taxon>
    </lineage>
</organism>
<proteinExistence type="predicted"/>
<feature type="transmembrane region" description="Helical" evidence="6">
    <location>
        <begin position="67"/>
        <end position="90"/>
    </location>
</feature>
<dbReference type="RefSeq" id="WP_142112878.1">
    <property type="nucleotide sequence ID" value="NZ_BAAATB010000006.1"/>
</dbReference>
<dbReference type="PANTHER" id="PTHR40077:SF2">
    <property type="entry name" value="MEMBRANE PROTEIN"/>
    <property type="match status" value="1"/>
</dbReference>
<keyword evidence="4 6" id="KW-1133">Transmembrane helix</keyword>